<evidence type="ECO:0000313" key="2">
    <source>
        <dbReference type="EMBL" id="CAF4046561.1"/>
    </source>
</evidence>
<dbReference type="OrthoDB" id="10012661at2759"/>
<dbReference type="Proteomes" id="UP000663829">
    <property type="component" value="Unassembled WGS sequence"/>
</dbReference>
<sequence>MDVTGIYINKNGLYPNEVESLEDMDWERDKLLTQKLKATSYGDWQFHIGMINTKHFENRENLDDMFVNKSERTISEACKDIERISIQKAIGLFGTKFSCDMDWYLKNQNAIEEDLNRKILPLDLNDKYLMKKLEQELFYNQMCKLFGETEDDHNKPQDDETIYEKCFIVKDFRILLSYENYMFASAKRGNYYLIFRYVY</sequence>
<name>A0A815B2P1_9BILA</name>
<accession>A0A815B2P1</accession>
<dbReference type="AlphaFoldDB" id="A0A815B2P1"/>
<dbReference type="Proteomes" id="UP000681722">
    <property type="component" value="Unassembled WGS sequence"/>
</dbReference>
<organism evidence="1 3">
    <name type="scientific">Didymodactylos carnosus</name>
    <dbReference type="NCBI Taxonomy" id="1234261"/>
    <lineage>
        <taxon>Eukaryota</taxon>
        <taxon>Metazoa</taxon>
        <taxon>Spiralia</taxon>
        <taxon>Gnathifera</taxon>
        <taxon>Rotifera</taxon>
        <taxon>Eurotatoria</taxon>
        <taxon>Bdelloidea</taxon>
        <taxon>Philodinida</taxon>
        <taxon>Philodinidae</taxon>
        <taxon>Didymodactylos</taxon>
    </lineage>
</organism>
<comment type="caution">
    <text evidence="1">The sequence shown here is derived from an EMBL/GenBank/DDBJ whole genome shotgun (WGS) entry which is preliminary data.</text>
</comment>
<proteinExistence type="predicted"/>
<keyword evidence="3" id="KW-1185">Reference proteome</keyword>
<dbReference type="EMBL" id="CAJNOQ010010940">
    <property type="protein sequence ID" value="CAF1264817.1"/>
    <property type="molecule type" value="Genomic_DNA"/>
</dbReference>
<dbReference type="EMBL" id="CAJOBC010020450">
    <property type="protein sequence ID" value="CAF4046561.1"/>
    <property type="molecule type" value="Genomic_DNA"/>
</dbReference>
<evidence type="ECO:0000313" key="1">
    <source>
        <dbReference type="EMBL" id="CAF1264817.1"/>
    </source>
</evidence>
<protein>
    <submittedName>
        <fullName evidence="1">Uncharacterized protein</fullName>
    </submittedName>
</protein>
<gene>
    <name evidence="1" type="ORF">GPM918_LOCUS26788</name>
    <name evidence="2" type="ORF">SRO942_LOCUS27007</name>
</gene>
<evidence type="ECO:0000313" key="3">
    <source>
        <dbReference type="Proteomes" id="UP000663829"/>
    </source>
</evidence>
<reference evidence="1" key="1">
    <citation type="submission" date="2021-02" db="EMBL/GenBank/DDBJ databases">
        <authorList>
            <person name="Nowell W R."/>
        </authorList>
    </citation>
    <scope>NUCLEOTIDE SEQUENCE</scope>
</reference>